<proteinExistence type="predicted"/>
<dbReference type="PANTHER" id="PTHR44688">
    <property type="entry name" value="DNA-BINDING TRANSCRIPTIONAL ACTIVATOR DEVR_DOSR"/>
    <property type="match status" value="1"/>
</dbReference>
<dbReference type="Gene3D" id="3.40.50.2300">
    <property type="match status" value="1"/>
</dbReference>
<keyword evidence="6" id="KW-1185">Reference proteome</keyword>
<keyword evidence="3" id="KW-0804">Transcription</keyword>
<dbReference type="InterPro" id="IPR000792">
    <property type="entry name" value="Tscrpt_reg_LuxR_C"/>
</dbReference>
<dbReference type="RefSeq" id="WP_344647749.1">
    <property type="nucleotide sequence ID" value="NZ_BAAAGX010000006.1"/>
</dbReference>
<dbReference type="EMBL" id="BAAAGX010000006">
    <property type="protein sequence ID" value="GAA0228520.1"/>
    <property type="molecule type" value="Genomic_DNA"/>
</dbReference>
<evidence type="ECO:0000259" key="4">
    <source>
        <dbReference type="PROSITE" id="PS50043"/>
    </source>
</evidence>
<dbReference type="Proteomes" id="UP001500967">
    <property type="component" value="Unassembled WGS sequence"/>
</dbReference>
<dbReference type="SUPFAM" id="SSF46894">
    <property type="entry name" value="C-terminal effector domain of the bipartite response regulators"/>
    <property type="match status" value="1"/>
</dbReference>
<dbReference type="Pfam" id="PF00196">
    <property type="entry name" value="GerE"/>
    <property type="match status" value="1"/>
</dbReference>
<feature type="domain" description="HTH luxR-type" evidence="4">
    <location>
        <begin position="164"/>
        <end position="229"/>
    </location>
</feature>
<evidence type="ECO:0000256" key="2">
    <source>
        <dbReference type="ARBA" id="ARBA00023125"/>
    </source>
</evidence>
<keyword evidence="2" id="KW-0238">DNA-binding</keyword>
<dbReference type="CDD" id="cd06170">
    <property type="entry name" value="LuxR_C_like"/>
    <property type="match status" value="1"/>
</dbReference>
<evidence type="ECO:0000256" key="3">
    <source>
        <dbReference type="ARBA" id="ARBA00023163"/>
    </source>
</evidence>
<gene>
    <name evidence="5" type="ORF">GCM10009539_12410</name>
</gene>
<evidence type="ECO:0000256" key="1">
    <source>
        <dbReference type="ARBA" id="ARBA00023015"/>
    </source>
</evidence>
<keyword evidence="1" id="KW-0805">Transcription regulation</keyword>
<protein>
    <submittedName>
        <fullName evidence="5">Response regulator transcription factor</fullName>
    </submittedName>
</protein>
<accession>A0ABP3DE32</accession>
<dbReference type="SMART" id="SM00421">
    <property type="entry name" value="HTH_LUXR"/>
    <property type="match status" value="1"/>
</dbReference>
<evidence type="ECO:0000313" key="5">
    <source>
        <dbReference type="EMBL" id="GAA0228520.1"/>
    </source>
</evidence>
<dbReference type="InterPro" id="IPR016032">
    <property type="entry name" value="Sig_transdc_resp-reg_C-effctor"/>
</dbReference>
<dbReference type="PROSITE" id="PS50043">
    <property type="entry name" value="HTH_LUXR_2"/>
    <property type="match status" value="1"/>
</dbReference>
<reference evidence="6" key="1">
    <citation type="journal article" date="2019" name="Int. J. Syst. Evol. Microbiol.">
        <title>The Global Catalogue of Microorganisms (GCM) 10K type strain sequencing project: providing services to taxonomists for standard genome sequencing and annotation.</title>
        <authorList>
            <consortium name="The Broad Institute Genomics Platform"/>
            <consortium name="The Broad Institute Genome Sequencing Center for Infectious Disease"/>
            <person name="Wu L."/>
            <person name="Ma J."/>
        </authorList>
    </citation>
    <scope>NUCLEOTIDE SEQUENCE [LARGE SCALE GENOMIC DNA]</scope>
    <source>
        <strain evidence="6">JCM 10425</strain>
    </source>
</reference>
<name>A0ABP3DE32_9ACTN</name>
<sequence length="231" mass="25404">MGTTDRMRRDISSALAVESGASRSGPQRIDVTVHCEDPLTRAGIASHLRTEPLIALRDTSAQSSGGVAIVLADRLDDFTAARLRRLAQTQQVVFVVGQLPERELLRALDLRVTAIVLRHQATPERLVNAVRSAVRGDRDLPGDLVGQLVDVVHRLLVQADGHVAPTASHGPTDRELDVLRLLAEGWETRVIATRLAYSERTVKNVLQGFTARFQLRNRAHAVAFAFREGYL</sequence>
<evidence type="ECO:0000313" key="6">
    <source>
        <dbReference type="Proteomes" id="UP001500967"/>
    </source>
</evidence>
<organism evidence="5 6">
    <name type="scientific">Cryptosporangium japonicum</name>
    <dbReference type="NCBI Taxonomy" id="80872"/>
    <lineage>
        <taxon>Bacteria</taxon>
        <taxon>Bacillati</taxon>
        <taxon>Actinomycetota</taxon>
        <taxon>Actinomycetes</taxon>
        <taxon>Cryptosporangiales</taxon>
        <taxon>Cryptosporangiaceae</taxon>
        <taxon>Cryptosporangium</taxon>
    </lineage>
</organism>
<dbReference type="PANTHER" id="PTHR44688:SF16">
    <property type="entry name" value="DNA-BINDING TRANSCRIPTIONAL ACTIVATOR DEVR_DOSR"/>
    <property type="match status" value="1"/>
</dbReference>
<comment type="caution">
    <text evidence="5">The sequence shown here is derived from an EMBL/GenBank/DDBJ whole genome shotgun (WGS) entry which is preliminary data.</text>
</comment>